<feature type="transmembrane region" description="Helical" evidence="2">
    <location>
        <begin position="579"/>
        <end position="601"/>
    </location>
</feature>
<feature type="chain" id="PRO_5022048856" evidence="3">
    <location>
        <begin position="25"/>
        <end position="603"/>
    </location>
</feature>
<dbReference type="SUPFAM" id="SSF49777">
    <property type="entry name" value="PEBP-like"/>
    <property type="match status" value="1"/>
</dbReference>
<feature type="signal peptide" evidence="3">
    <location>
        <begin position="1"/>
        <end position="24"/>
    </location>
</feature>
<dbReference type="EMBL" id="CP036281">
    <property type="protein sequence ID" value="QDU82497.1"/>
    <property type="molecule type" value="Genomic_DNA"/>
</dbReference>
<keyword evidence="6" id="KW-1185">Reference proteome</keyword>
<accession>A0A518CTE1</accession>
<feature type="compositionally biased region" description="Polar residues" evidence="1">
    <location>
        <begin position="408"/>
        <end position="428"/>
    </location>
</feature>
<dbReference type="Gene3D" id="2.30.30.700">
    <property type="entry name" value="SLA1 homology domain 1"/>
    <property type="match status" value="1"/>
</dbReference>
<dbReference type="KEGG" id="plon:Pla110_42550"/>
<keyword evidence="3" id="KW-0732">Signal</keyword>
<dbReference type="AlphaFoldDB" id="A0A518CTE1"/>
<evidence type="ECO:0000313" key="6">
    <source>
        <dbReference type="Proteomes" id="UP000317178"/>
    </source>
</evidence>
<dbReference type="Pfam" id="PF01161">
    <property type="entry name" value="PBP"/>
    <property type="match status" value="1"/>
</dbReference>
<dbReference type="Gene3D" id="3.90.280.10">
    <property type="entry name" value="PEBP-like"/>
    <property type="match status" value="1"/>
</dbReference>
<keyword evidence="2" id="KW-1133">Transmembrane helix</keyword>
<name>A0A518CTE1_9PLAN</name>
<dbReference type="InterPro" id="IPR036610">
    <property type="entry name" value="PEBP-like_sf"/>
</dbReference>
<evidence type="ECO:0000256" key="3">
    <source>
        <dbReference type="SAM" id="SignalP"/>
    </source>
</evidence>
<keyword evidence="2" id="KW-0812">Transmembrane</keyword>
<evidence type="ECO:0000313" key="5">
    <source>
        <dbReference type="EMBL" id="QDU82497.1"/>
    </source>
</evidence>
<feature type="domain" description="YHYH" evidence="4">
    <location>
        <begin position="184"/>
        <end position="279"/>
    </location>
</feature>
<dbReference type="RefSeq" id="WP_144998751.1">
    <property type="nucleotide sequence ID" value="NZ_CP036281.1"/>
</dbReference>
<proteinExistence type="predicted"/>
<organism evidence="5 6">
    <name type="scientific">Polystyrenella longa</name>
    <dbReference type="NCBI Taxonomy" id="2528007"/>
    <lineage>
        <taxon>Bacteria</taxon>
        <taxon>Pseudomonadati</taxon>
        <taxon>Planctomycetota</taxon>
        <taxon>Planctomycetia</taxon>
        <taxon>Planctomycetales</taxon>
        <taxon>Planctomycetaceae</taxon>
        <taxon>Polystyrenella</taxon>
    </lineage>
</organism>
<dbReference type="Proteomes" id="UP000317178">
    <property type="component" value="Chromosome"/>
</dbReference>
<dbReference type="PANTHER" id="PTHR30289">
    <property type="entry name" value="UNCHARACTERIZED PROTEIN YBCL-RELATED"/>
    <property type="match status" value="1"/>
</dbReference>
<evidence type="ECO:0000259" key="4">
    <source>
        <dbReference type="Pfam" id="PF14240"/>
    </source>
</evidence>
<evidence type="ECO:0000256" key="2">
    <source>
        <dbReference type="SAM" id="Phobius"/>
    </source>
</evidence>
<dbReference type="InterPro" id="IPR008914">
    <property type="entry name" value="PEBP"/>
</dbReference>
<gene>
    <name evidence="5" type="ORF">Pla110_42550</name>
</gene>
<keyword evidence="2" id="KW-0472">Membrane</keyword>
<evidence type="ECO:0000256" key="1">
    <source>
        <dbReference type="SAM" id="MobiDB-lite"/>
    </source>
</evidence>
<dbReference type="PANTHER" id="PTHR30289:SF8">
    <property type="entry name" value="YHYH DOMAIN-CONTAINING PROTEIN"/>
    <property type="match status" value="1"/>
</dbReference>
<protein>
    <submittedName>
        <fullName evidence="5">Phosphatidylethanolamine-binding protein</fullName>
    </submittedName>
</protein>
<dbReference type="Pfam" id="PF14240">
    <property type="entry name" value="YHYH"/>
    <property type="match status" value="1"/>
</dbReference>
<sequence length="603" mass="67016" precursor="true">MNVHFLAPIIGSLLLFTAITNLSAHEGGHQDNSRVSQASRTWSLAAEGSHLHGSFVSATEDQVQIRKDDNQLTHIAVNRLIDSDQAWIKSRLEEINRLNQQQEIRLVMFNQSEEGNNGNTAVDKTMPSIGEHFKPFEKVLQLRWDQDYFYVGSNGFPDHPMMIGIRSWQQQVPIPQKYLGDNAWRIPLHPVPAKNPMSTKNNFLRGAIALAVNGVPIFNPLNNRGDDAFLFGELDEYGGHCGRADDYHYHIAPTHLETMTGKDNPLAYALDGYPIFGFQDENATDFAPLDNLGGHKDAAGNYHYHAQKTYPYLNGGFYGEVTERGGQVDPQPRAEPIRPDLRPLRDAKITGFNRTDNRFKLEYDVSGRKGTITYVVKDDGGVDFTFQEPDRETRKESYRSRMGKPFLPQSNTSGTDVNSNEGQASNLPQLTVSSPAFAAGEEMPVEFTGDGIGQSPPVVWTSGPPGTQCYALNLWHVPGTGDVKSYWVLYDIPADVTSLPKNTQGIGTAGYNDKGHQEYDPMRSKGPGVKKYHITVYALSEKPKFTSAKVTRAELLKSISDITLAEGTMNYRYTRSRDGISLIIPGSIVGIIVAIALWFGYRS</sequence>
<dbReference type="InterPro" id="IPR005247">
    <property type="entry name" value="YbhB_YbcL/LppC-like"/>
</dbReference>
<dbReference type="InterPro" id="IPR025924">
    <property type="entry name" value="YHYH_dom"/>
</dbReference>
<dbReference type="OrthoDB" id="9796530at2"/>
<dbReference type="CDD" id="cd00865">
    <property type="entry name" value="PEBP_bact_arch"/>
    <property type="match status" value="1"/>
</dbReference>
<reference evidence="5 6" key="1">
    <citation type="submission" date="2019-02" db="EMBL/GenBank/DDBJ databases">
        <title>Deep-cultivation of Planctomycetes and their phenomic and genomic characterization uncovers novel biology.</title>
        <authorList>
            <person name="Wiegand S."/>
            <person name="Jogler M."/>
            <person name="Boedeker C."/>
            <person name="Pinto D."/>
            <person name="Vollmers J."/>
            <person name="Rivas-Marin E."/>
            <person name="Kohn T."/>
            <person name="Peeters S.H."/>
            <person name="Heuer A."/>
            <person name="Rast P."/>
            <person name="Oberbeckmann S."/>
            <person name="Bunk B."/>
            <person name="Jeske O."/>
            <person name="Meyerdierks A."/>
            <person name="Storesund J.E."/>
            <person name="Kallscheuer N."/>
            <person name="Luecker S."/>
            <person name="Lage O.M."/>
            <person name="Pohl T."/>
            <person name="Merkel B.J."/>
            <person name="Hornburger P."/>
            <person name="Mueller R.-W."/>
            <person name="Bruemmer F."/>
            <person name="Labrenz M."/>
            <person name="Spormann A.M."/>
            <person name="Op den Camp H."/>
            <person name="Overmann J."/>
            <person name="Amann R."/>
            <person name="Jetten M.S.M."/>
            <person name="Mascher T."/>
            <person name="Medema M.H."/>
            <person name="Devos D.P."/>
            <person name="Kaster A.-K."/>
            <person name="Ovreas L."/>
            <person name="Rohde M."/>
            <person name="Galperin M.Y."/>
            <person name="Jogler C."/>
        </authorList>
    </citation>
    <scope>NUCLEOTIDE SEQUENCE [LARGE SCALE GENOMIC DNA]</scope>
    <source>
        <strain evidence="5 6">Pla110</strain>
    </source>
</reference>
<feature type="region of interest" description="Disordered" evidence="1">
    <location>
        <begin position="389"/>
        <end position="428"/>
    </location>
</feature>
<feature type="compositionally biased region" description="Basic and acidic residues" evidence="1">
    <location>
        <begin position="389"/>
        <end position="399"/>
    </location>
</feature>